<name>A0A167N5W9_CORFA</name>
<sequence>MKLQKFAIASATASVAAACIHGEALRARGPGPSLHHSSPYVPIQNVDAEIYGCYAGGSPDVDKIPQGIQPKTVNLGNEGFDPNLDLGVMVYYVKASPNSVFMFDTSTAEVLADSCNQELQQQTGLAIDKVILSHEHGDHVSGRNANSLRQVPVVAQDTLVQKFGLGGGGDVALAQGQFQTFAMQDGTMNVTNVQAHTQLGTVAMINGVALMGDELESTLNFLVSRNTQQQSNQLQRSDDILAQNGIVKVLPAHGSGAAMFGGQFTVQLLQSNQQYLQLMATDAARAVCARPRNQQQMVEAKARLAQEIGVQGGDITDAYLATHVNENCQTVGANTRQGNRGQNQVVVNRNRKGGNGQ</sequence>
<dbReference type="STRING" id="1081104.A0A167N5W9"/>
<dbReference type="AlphaFoldDB" id="A0A167N5W9"/>
<evidence type="ECO:0000313" key="3">
    <source>
        <dbReference type="Proteomes" id="UP000076744"/>
    </source>
</evidence>
<dbReference type="SMART" id="SM00849">
    <property type="entry name" value="Lactamase_B"/>
    <property type="match status" value="1"/>
</dbReference>
<dbReference type="PROSITE" id="PS51257">
    <property type="entry name" value="PROKAR_LIPOPROTEIN"/>
    <property type="match status" value="1"/>
</dbReference>
<feature type="domain" description="Metallo-beta-lactamase" evidence="1">
    <location>
        <begin position="87"/>
        <end position="253"/>
    </location>
</feature>
<organism evidence="2 3">
    <name type="scientific">Cordyceps fumosorosea (strain ARSEF 2679)</name>
    <name type="common">Isaria fumosorosea</name>
    <dbReference type="NCBI Taxonomy" id="1081104"/>
    <lineage>
        <taxon>Eukaryota</taxon>
        <taxon>Fungi</taxon>
        <taxon>Dikarya</taxon>
        <taxon>Ascomycota</taxon>
        <taxon>Pezizomycotina</taxon>
        <taxon>Sordariomycetes</taxon>
        <taxon>Hypocreomycetidae</taxon>
        <taxon>Hypocreales</taxon>
        <taxon>Cordycipitaceae</taxon>
        <taxon>Cordyceps</taxon>
    </lineage>
</organism>
<proteinExistence type="predicted"/>
<keyword evidence="3" id="KW-1185">Reference proteome</keyword>
<dbReference type="RefSeq" id="XP_018701176.1">
    <property type="nucleotide sequence ID" value="XM_018851690.1"/>
</dbReference>
<dbReference type="SUPFAM" id="SSF56281">
    <property type="entry name" value="Metallo-hydrolase/oxidoreductase"/>
    <property type="match status" value="1"/>
</dbReference>
<evidence type="ECO:0000313" key="2">
    <source>
        <dbReference type="EMBL" id="OAA55166.1"/>
    </source>
</evidence>
<evidence type="ECO:0000259" key="1">
    <source>
        <dbReference type="SMART" id="SM00849"/>
    </source>
</evidence>
<reference evidence="2 3" key="1">
    <citation type="journal article" date="2016" name="Genome Biol. Evol.">
        <title>Divergent and convergent evolution of fungal pathogenicity.</title>
        <authorList>
            <person name="Shang Y."/>
            <person name="Xiao G."/>
            <person name="Zheng P."/>
            <person name="Cen K."/>
            <person name="Zhan S."/>
            <person name="Wang C."/>
        </authorList>
    </citation>
    <scope>NUCLEOTIDE SEQUENCE [LARGE SCALE GENOMIC DNA]</scope>
    <source>
        <strain evidence="2 3">ARSEF 2679</strain>
    </source>
</reference>
<gene>
    <name evidence="2" type="ORF">ISF_08087</name>
</gene>
<dbReference type="GeneID" id="30024379"/>
<dbReference type="Gene3D" id="3.60.15.10">
    <property type="entry name" value="Ribonuclease Z/Hydroxyacylglutathione hydrolase-like"/>
    <property type="match status" value="1"/>
</dbReference>
<dbReference type="InterPro" id="IPR001279">
    <property type="entry name" value="Metallo-B-lactamas"/>
</dbReference>
<accession>A0A167N5W9</accession>
<dbReference type="OrthoDB" id="536211at2759"/>
<comment type="caution">
    <text evidence="2">The sequence shown here is derived from an EMBL/GenBank/DDBJ whole genome shotgun (WGS) entry which is preliminary data.</text>
</comment>
<dbReference type="Proteomes" id="UP000076744">
    <property type="component" value="Unassembled WGS sequence"/>
</dbReference>
<dbReference type="InterPro" id="IPR036866">
    <property type="entry name" value="RibonucZ/Hydroxyglut_hydro"/>
</dbReference>
<protein>
    <submittedName>
        <fullName evidence="2">Beta-lactamase-like protein</fullName>
    </submittedName>
</protein>
<dbReference type="EMBL" id="AZHB01000026">
    <property type="protein sequence ID" value="OAA55166.1"/>
    <property type="molecule type" value="Genomic_DNA"/>
</dbReference>
<dbReference type="Pfam" id="PF00753">
    <property type="entry name" value="Lactamase_B"/>
    <property type="match status" value="1"/>
</dbReference>